<sequence>MLRKYFRKLLDNGLFARFLIVVIQRADRVPFHGEIDGSEAQIVLFTAEAREAYFFGVARIEALARRETGLMESFLSKGVVVIGRLALVLAYIDAAVGPREEPAAIEADAVRRALDLYLNVFVPMARGLSSRTGHRATSAMPAPSWRSSGTST</sequence>
<keyword evidence="3" id="KW-1185">Reference proteome</keyword>
<dbReference type="Pfam" id="PF13148">
    <property type="entry name" value="DUF3987"/>
    <property type="match status" value="1"/>
</dbReference>
<protein>
    <submittedName>
        <fullName evidence="2">Uncharacterized protein</fullName>
    </submittedName>
</protein>
<reference evidence="3" key="1">
    <citation type="submission" date="2016-11" db="EMBL/GenBank/DDBJ databases">
        <authorList>
            <person name="Varghese N."/>
            <person name="Submissions S."/>
        </authorList>
    </citation>
    <scope>NUCLEOTIDE SEQUENCE [LARGE SCALE GENOMIC DNA]</scope>
    <source>
        <strain evidence="3">DSM 29326</strain>
    </source>
</reference>
<evidence type="ECO:0000256" key="1">
    <source>
        <dbReference type="SAM" id="MobiDB-lite"/>
    </source>
</evidence>
<dbReference type="STRING" id="366533.SAMN05444339_11135"/>
<dbReference type="Proteomes" id="UP000183987">
    <property type="component" value="Unassembled WGS sequence"/>
</dbReference>
<gene>
    <name evidence="2" type="ORF">SAMN05444339_11135</name>
</gene>
<evidence type="ECO:0000313" key="2">
    <source>
        <dbReference type="EMBL" id="SHF73139.1"/>
    </source>
</evidence>
<evidence type="ECO:0000313" key="3">
    <source>
        <dbReference type="Proteomes" id="UP000183987"/>
    </source>
</evidence>
<dbReference type="InterPro" id="IPR025048">
    <property type="entry name" value="DUF3987"/>
</dbReference>
<feature type="region of interest" description="Disordered" evidence="1">
    <location>
        <begin position="132"/>
        <end position="152"/>
    </location>
</feature>
<name>A0A1M5E1M9_LOKAT</name>
<accession>A0A1M5E1M9</accession>
<dbReference type="AlphaFoldDB" id="A0A1M5E1M9"/>
<organism evidence="2 3">
    <name type="scientific">Loktanella atrilutea</name>
    <dbReference type="NCBI Taxonomy" id="366533"/>
    <lineage>
        <taxon>Bacteria</taxon>
        <taxon>Pseudomonadati</taxon>
        <taxon>Pseudomonadota</taxon>
        <taxon>Alphaproteobacteria</taxon>
        <taxon>Rhodobacterales</taxon>
        <taxon>Roseobacteraceae</taxon>
        <taxon>Loktanella</taxon>
    </lineage>
</organism>
<dbReference type="EMBL" id="FQUE01000011">
    <property type="protein sequence ID" value="SHF73139.1"/>
    <property type="molecule type" value="Genomic_DNA"/>
</dbReference>
<dbReference type="RefSeq" id="WP_072858505.1">
    <property type="nucleotide sequence ID" value="NZ_FQUE01000011.1"/>
</dbReference>
<proteinExistence type="predicted"/>